<dbReference type="InterPro" id="IPR019318">
    <property type="entry name" value="Gua_nucleotide_exch_fac_Ric8"/>
</dbReference>
<evidence type="ECO:0000256" key="3">
    <source>
        <dbReference type="ARBA" id="ARBA00023186"/>
    </source>
</evidence>
<dbReference type="Proteomes" id="UP000030854">
    <property type="component" value="Unassembled WGS sequence"/>
</dbReference>
<dbReference type="SUPFAM" id="SSF48371">
    <property type="entry name" value="ARM repeat"/>
    <property type="match status" value="1"/>
</dbReference>
<dbReference type="Pfam" id="PF10165">
    <property type="entry name" value="Ric8"/>
    <property type="match status" value="1"/>
</dbReference>
<dbReference type="GO" id="GO:0005737">
    <property type="term" value="C:cytoplasm"/>
    <property type="evidence" value="ECO:0007669"/>
    <property type="project" value="TreeGrafter"/>
</dbReference>
<protein>
    <submittedName>
        <fullName evidence="4">Putative guanine nucleotide exchange factor synembryn</fullName>
    </submittedName>
</protein>
<evidence type="ECO:0000313" key="5">
    <source>
        <dbReference type="Proteomes" id="UP000030854"/>
    </source>
</evidence>
<dbReference type="GO" id="GO:0001965">
    <property type="term" value="F:G-protein alpha-subunit binding"/>
    <property type="evidence" value="ECO:0007669"/>
    <property type="project" value="TreeGrafter"/>
</dbReference>
<keyword evidence="3" id="KW-0143">Chaperone</keyword>
<dbReference type="GO" id="GO:0007186">
    <property type="term" value="P:G protein-coupled receptor signaling pathway"/>
    <property type="evidence" value="ECO:0007669"/>
    <property type="project" value="TreeGrafter"/>
</dbReference>
<comment type="caution">
    <text evidence="4">The sequence shown here is derived from an EMBL/GenBank/DDBJ whole genome shotgun (WGS) entry which is preliminary data.</text>
</comment>
<accession>A0A0B1P650</accession>
<dbReference type="HOGENOM" id="CLU_015532_0_0_1"/>
<dbReference type="PANTHER" id="PTHR12425:SF5">
    <property type="entry name" value="SYNEMBRYN"/>
    <property type="match status" value="1"/>
</dbReference>
<evidence type="ECO:0000256" key="2">
    <source>
        <dbReference type="ARBA" id="ARBA00022658"/>
    </source>
</evidence>
<evidence type="ECO:0000313" key="4">
    <source>
        <dbReference type="EMBL" id="KHJ32411.1"/>
    </source>
</evidence>
<organism evidence="4 5">
    <name type="scientific">Uncinula necator</name>
    <name type="common">Grape powdery mildew</name>
    <dbReference type="NCBI Taxonomy" id="52586"/>
    <lineage>
        <taxon>Eukaryota</taxon>
        <taxon>Fungi</taxon>
        <taxon>Dikarya</taxon>
        <taxon>Ascomycota</taxon>
        <taxon>Pezizomycotina</taxon>
        <taxon>Leotiomycetes</taxon>
        <taxon>Erysiphales</taxon>
        <taxon>Erysiphaceae</taxon>
        <taxon>Erysiphe</taxon>
    </lineage>
</organism>
<dbReference type="STRING" id="52586.A0A0B1P650"/>
<sequence length="456" mass="51837">MSTYKSPPPSNLDDLCGSDEVYKLLNILKEDLTNNHLSTYQRETYLDKLKILGRDPSNSSPLYTNDGIKILASYAFTSHSPTTSRNASKCLANAMLLRAETRQMFVDLGLEDKICEKLKIDNSEDEFLMTRIIFLTTYASNIKPEKLIDQNNLADNICLNIRRHTKRFLSQSEQSCTDPFEEMALNENLKLIFNLTHFFPMRKVAFHIVLKDLVLLLNGLPISENSPLEPPTSLVINAILNLDFEKTDSSILFPTSSPDVLINHCVKILDLSLKNYGEEDLEQNVTPLILLLQKLNDLAPQVIQAQLQQLLLPSLEDRQQILGRAESTPSRLLRLLSNPMTPKLRESVSNLLFELSGKDAGKLIHNIGYGFASGFIWHSDQNLVNEINPVTGQLLEEEEKINIKDMTDEEKEREAEKLFVLFERLKKNGVISVKNPMELYQNSGKFEELKDDLDPD</sequence>
<dbReference type="OMA" id="NADPIFT"/>
<keyword evidence="2" id="KW-0344">Guanine-nucleotide releasing factor</keyword>
<dbReference type="PANTHER" id="PTHR12425">
    <property type="entry name" value="SYNEMBRYN"/>
    <property type="match status" value="1"/>
</dbReference>
<reference evidence="4 5" key="1">
    <citation type="journal article" date="2014" name="BMC Genomics">
        <title>Adaptive genomic structural variation in the grape powdery mildew pathogen, Erysiphe necator.</title>
        <authorList>
            <person name="Jones L."/>
            <person name="Riaz S."/>
            <person name="Morales-Cruz A."/>
            <person name="Amrine K.C."/>
            <person name="McGuire B."/>
            <person name="Gubler W.D."/>
            <person name="Walker M.A."/>
            <person name="Cantu D."/>
        </authorList>
    </citation>
    <scope>NUCLEOTIDE SEQUENCE [LARGE SCALE GENOMIC DNA]</scope>
    <source>
        <strain evidence="5">c</strain>
    </source>
</reference>
<dbReference type="GO" id="GO:0005085">
    <property type="term" value="F:guanyl-nucleotide exchange factor activity"/>
    <property type="evidence" value="ECO:0007669"/>
    <property type="project" value="UniProtKB-KW"/>
</dbReference>
<proteinExistence type="inferred from homology"/>
<dbReference type="AlphaFoldDB" id="A0A0B1P650"/>
<name>A0A0B1P650_UNCNE</name>
<dbReference type="InterPro" id="IPR016024">
    <property type="entry name" value="ARM-type_fold"/>
</dbReference>
<gene>
    <name evidence="4" type="ORF">EV44_g6333</name>
</gene>
<keyword evidence="5" id="KW-1185">Reference proteome</keyword>
<comment type="similarity">
    <text evidence="1">Belongs to the synembryn family.</text>
</comment>
<evidence type="ECO:0000256" key="1">
    <source>
        <dbReference type="ARBA" id="ARBA00009049"/>
    </source>
</evidence>
<dbReference type="EMBL" id="JNVN01002102">
    <property type="protein sequence ID" value="KHJ32411.1"/>
    <property type="molecule type" value="Genomic_DNA"/>
</dbReference>